<evidence type="ECO:0000313" key="3">
    <source>
        <dbReference type="Proteomes" id="UP001634007"/>
    </source>
</evidence>
<dbReference type="EMBL" id="JBJKBG010000006">
    <property type="protein sequence ID" value="KAL3733901.1"/>
    <property type="molecule type" value="Genomic_DNA"/>
</dbReference>
<name>A0ABD3KAR3_EUCGL</name>
<reference evidence="2 3" key="1">
    <citation type="submission" date="2024-11" db="EMBL/GenBank/DDBJ databases">
        <title>Chromosome-level genome assembly of Eucalyptus globulus Labill. provides insights into its genome evolution.</title>
        <authorList>
            <person name="Li X."/>
        </authorList>
    </citation>
    <scope>NUCLEOTIDE SEQUENCE [LARGE SCALE GENOMIC DNA]</scope>
    <source>
        <strain evidence="2">CL2024</strain>
        <tissue evidence="2">Fresh tender leaves</tissue>
    </source>
</reference>
<evidence type="ECO:0008006" key="4">
    <source>
        <dbReference type="Google" id="ProtNLM"/>
    </source>
</evidence>
<evidence type="ECO:0000313" key="2">
    <source>
        <dbReference type="EMBL" id="KAL3733901.1"/>
    </source>
</evidence>
<feature type="chain" id="PRO_5044771442" description="Strictosidine synthase" evidence="1">
    <location>
        <begin position="27"/>
        <end position="85"/>
    </location>
</feature>
<sequence length="85" mass="9272">MARLRYLLRIFIVLIIIICCPSSSEARRLPLLEEGLLLSAASSGIKPLPYEGHLTAIDKEKLSGLHVANEGRVLWQSVPSPGVGH</sequence>
<keyword evidence="1" id="KW-0732">Signal</keyword>
<proteinExistence type="predicted"/>
<evidence type="ECO:0000256" key="1">
    <source>
        <dbReference type="SAM" id="SignalP"/>
    </source>
</evidence>
<comment type="caution">
    <text evidence="2">The sequence shown here is derived from an EMBL/GenBank/DDBJ whole genome shotgun (WGS) entry which is preliminary data.</text>
</comment>
<protein>
    <recommendedName>
        <fullName evidence="4">Strictosidine synthase</fullName>
    </recommendedName>
</protein>
<gene>
    <name evidence="2" type="ORF">ACJRO7_023279</name>
</gene>
<feature type="signal peptide" evidence="1">
    <location>
        <begin position="1"/>
        <end position="26"/>
    </location>
</feature>
<dbReference type="AlphaFoldDB" id="A0ABD3KAR3"/>
<dbReference type="Proteomes" id="UP001634007">
    <property type="component" value="Unassembled WGS sequence"/>
</dbReference>
<organism evidence="2 3">
    <name type="scientific">Eucalyptus globulus</name>
    <name type="common">Tasmanian blue gum</name>
    <dbReference type="NCBI Taxonomy" id="34317"/>
    <lineage>
        <taxon>Eukaryota</taxon>
        <taxon>Viridiplantae</taxon>
        <taxon>Streptophyta</taxon>
        <taxon>Embryophyta</taxon>
        <taxon>Tracheophyta</taxon>
        <taxon>Spermatophyta</taxon>
        <taxon>Magnoliopsida</taxon>
        <taxon>eudicotyledons</taxon>
        <taxon>Gunneridae</taxon>
        <taxon>Pentapetalae</taxon>
        <taxon>rosids</taxon>
        <taxon>malvids</taxon>
        <taxon>Myrtales</taxon>
        <taxon>Myrtaceae</taxon>
        <taxon>Myrtoideae</taxon>
        <taxon>Eucalypteae</taxon>
        <taxon>Eucalyptus</taxon>
    </lineage>
</organism>
<keyword evidence="3" id="KW-1185">Reference proteome</keyword>
<accession>A0ABD3KAR3</accession>